<name>A0A239A2Y0_9FIRM</name>
<keyword evidence="1" id="KW-0812">Transmembrane</keyword>
<organism evidence="2 3">
    <name type="scientific">Anaerovirgula multivorans</name>
    <dbReference type="NCBI Taxonomy" id="312168"/>
    <lineage>
        <taxon>Bacteria</taxon>
        <taxon>Bacillati</taxon>
        <taxon>Bacillota</taxon>
        <taxon>Clostridia</taxon>
        <taxon>Peptostreptococcales</taxon>
        <taxon>Natronincolaceae</taxon>
        <taxon>Anaerovirgula</taxon>
    </lineage>
</organism>
<keyword evidence="1" id="KW-0472">Membrane</keyword>
<dbReference type="Proteomes" id="UP000198304">
    <property type="component" value="Unassembled WGS sequence"/>
</dbReference>
<evidence type="ECO:0000256" key="1">
    <source>
        <dbReference type="SAM" id="Phobius"/>
    </source>
</evidence>
<dbReference type="EMBL" id="FZOJ01000001">
    <property type="protein sequence ID" value="SNR89263.1"/>
    <property type="molecule type" value="Genomic_DNA"/>
</dbReference>
<accession>A0A239A2Y0</accession>
<evidence type="ECO:0000313" key="2">
    <source>
        <dbReference type="EMBL" id="SNR89263.1"/>
    </source>
</evidence>
<dbReference type="OrthoDB" id="1956247at2"/>
<dbReference type="RefSeq" id="WP_089281049.1">
    <property type="nucleotide sequence ID" value="NZ_FZOJ01000001.1"/>
</dbReference>
<reference evidence="2 3" key="1">
    <citation type="submission" date="2017-06" db="EMBL/GenBank/DDBJ databases">
        <authorList>
            <person name="Kim H.J."/>
            <person name="Triplett B.A."/>
        </authorList>
    </citation>
    <scope>NUCLEOTIDE SEQUENCE [LARGE SCALE GENOMIC DNA]</scope>
    <source>
        <strain evidence="2 3">SCA</strain>
    </source>
</reference>
<sequence length="153" mass="17877">MNYNINHIVVLLGISVVIISFYLIFKKKENDSIEEYILASGNSNQEEINLSRDLFKEGNDKIVIEIEQLRKEVTNLTHVIQEVYLLLEEQKNDENLTVESNSENFNHLLNYNQFLNKNKPIIDLSKQNKTSEEIAKILNKSVREIEMVIKLIK</sequence>
<proteinExistence type="predicted"/>
<keyword evidence="1" id="KW-1133">Transmembrane helix</keyword>
<gene>
    <name evidence="2" type="ORF">SAMN05446037_1001265</name>
</gene>
<feature type="transmembrane region" description="Helical" evidence="1">
    <location>
        <begin position="6"/>
        <end position="25"/>
    </location>
</feature>
<protein>
    <submittedName>
        <fullName evidence="2">Uncharacterized protein</fullName>
    </submittedName>
</protein>
<evidence type="ECO:0000313" key="3">
    <source>
        <dbReference type="Proteomes" id="UP000198304"/>
    </source>
</evidence>
<dbReference type="AlphaFoldDB" id="A0A239A2Y0"/>
<keyword evidence="3" id="KW-1185">Reference proteome</keyword>